<feature type="disulfide bond" evidence="13">
    <location>
        <begin position="251"/>
        <end position="256"/>
    </location>
</feature>
<proteinExistence type="inferred from homology"/>
<evidence type="ECO:0000256" key="7">
    <source>
        <dbReference type="ARBA" id="ARBA00022833"/>
    </source>
</evidence>
<dbReference type="SUPFAM" id="SSF56300">
    <property type="entry name" value="Metallo-dependent phosphatases"/>
    <property type="match status" value="1"/>
</dbReference>
<dbReference type="GO" id="GO:0016020">
    <property type="term" value="C:membrane"/>
    <property type="evidence" value="ECO:0007669"/>
    <property type="project" value="GOC"/>
</dbReference>
<keyword evidence="8 13" id="KW-1015">Disulfide bond</keyword>
<keyword evidence="3" id="KW-0964">Secreted</keyword>
<comment type="similarity">
    <text evidence="2 11">Belongs to the acid sphingomyelinase family.</text>
</comment>
<feature type="disulfide bond" evidence="13">
    <location>
        <begin position="415"/>
        <end position="463"/>
    </location>
</feature>
<dbReference type="SMR" id="B4PLW3"/>
<keyword evidence="7 12" id="KW-0862">Zinc</keyword>
<feature type="binding site" evidence="12">
    <location>
        <position position="491"/>
    </location>
    <ligand>
        <name>Zn(2+)</name>
        <dbReference type="ChEBI" id="CHEBI:29105"/>
        <label>1</label>
    </ligand>
</feature>
<evidence type="ECO:0000313" key="16">
    <source>
        <dbReference type="EMBL" id="EDW99100.2"/>
    </source>
</evidence>
<evidence type="ECO:0000256" key="8">
    <source>
        <dbReference type="ARBA" id="ARBA00023157"/>
    </source>
</evidence>
<comment type="subcellular location">
    <subcellularLocation>
        <location evidence="1">Secreted</location>
    </subcellularLocation>
</comment>
<comment type="catalytic activity">
    <reaction evidence="10">
        <text>a sphingomyelin + H2O = phosphocholine + an N-acylsphing-4-enine + H(+)</text>
        <dbReference type="Rhea" id="RHEA:19253"/>
        <dbReference type="ChEBI" id="CHEBI:15377"/>
        <dbReference type="ChEBI" id="CHEBI:15378"/>
        <dbReference type="ChEBI" id="CHEBI:17636"/>
        <dbReference type="ChEBI" id="CHEBI:52639"/>
        <dbReference type="ChEBI" id="CHEBI:295975"/>
        <dbReference type="EC" id="3.1.4.12"/>
    </reaction>
    <physiologicalReaction direction="left-to-right" evidence="10">
        <dbReference type="Rhea" id="RHEA:19254"/>
    </physiologicalReaction>
</comment>
<dbReference type="EC" id="3.1.4.12" evidence="11"/>
<evidence type="ECO:0000259" key="15">
    <source>
        <dbReference type="PROSITE" id="PS50015"/>
    </source>
</evidence>
<dbReference type="PANTHER" id="PTHR10340:SF29">
    <property type="entry name" value="SPHINGOMYELIN PHOSPHODIESTERASE"/>
    <property type="match status" value="1"/>
</dbReference>
<dbReference type="InterPro" id="IPR011160">
    <property type="entry name" value="Sphingomy_PDE"/>
</dbReference>
<dbReference type="GO" id="GO:0061750">
    <property type="term" value="F:acid sphingomyelin phosphodiesterase activity"/>
    <property type="evidence" value="ECO:0007669"/>
    <property type="project" value="TreeGrafter"/>
</dbReference>
<dbReference type="Pfam" id="PF19272">
    <property type="entry name" value="ASMase_C"/>
    <property type="match status" value="1"/>
</dbReference>
<dbReference type="InterPro" id="IPR041805">
    <property type="entry name" value="ASMase/PPN1_MPP"/>
</dbReference>
<dbReference type="GO" id="GO:0005764">
    <property type="term" value="C:lysosome"/>
    <property type="evidence" value="ECO:0007669"/>
    <property type="project" value="TreeGrafter"/>
</dbReference>
<feature type="binding site" evidence="12">
    <location>
        <position position="455"/>
    </location>
    <ligand>
        <name>Zn(2+)</name>
        <dbReference type="ChEBI" id="CHEBI:29105"/>
        <label>2</label>
    </ligand>
</feature>
<dbReference type="GO" id="GO:0005615">
    <property type="term" value="C:extracellular space"/>
    <property type="evidence" value="ECO:0007669"/>
    <property type="project" value="TreeGrafter"/>
</dbReference>
<dbReference type="FunFam" id="3.60.21.10:FF:000216">
    <property type="entry name" value="Sphingomyelin phosphodiesterase"/>
    <property type="match status" value="1"/>
</dbReference>
<feature type="binding site" evidence="12">
    <location>
        <position position="308"/>
    </location>
    <ligand>
        <name>Zn(2+)</name>
        <dbReference type="ChEBI" id="CHEBI:29105"/>
        <label>2</label>
    </ligand>
</feature>
<organism evidence="16 17">
    <name type="scientific">Drosophila yakuba</name>
    <name type="common">Fruit fly</name>
    <dbReference type="NCBI Taxonomy" id="7245"/>
    <lineage>
        <taxon>Eukaryota</taxon>
        <taxon>Metazoa</taxon>
        <taxon>Ecdysozoa</taxon>
        <taxon>Arthropoda</taxon>
        <taxon>Hexapoda</taxon>
        <taxon>Insecta</taxon>
        <taxon>Pterygota</taxon>
        <taxon>Neoptera</taxon>
        <taxon>Endopterygota</taxon>
        <taxon>Diptera</taxon>
        <taxon>Brachycera</taxon>
        <taxon>Muscomorpha</taxon>
        <taxon>Ephydroidea</taxon>
        <taxon>Drosophilidae</taxon>
        <taxon>Drosophila</taxon>
        <taxon>Sophophora</taxon>
    </lineage>
</organism>
<dbReference type="PIRSF" id="PIRSF000948">
    <property type="entry name" value="Sphingomy_PDE"/>
    <property type="match status" value="1"/>
</dbReference>
<feature type="binding site" evidence="12">
    <location>
        <position position="238"/>
    </location>
    <ligand>
        <name>Zn(2+)</name>
        <dbReference type="ChEBI" id="CHEBI:29105"/>
        <label>1</label>
    </ligand>
</feature>
<dbReference type="Proteomes" id="UP000002282">
    <property type="component" value="Chromosome 3R"/>
</dbReference>
<protein>
    <recommendedName>
        <fullName evidence="11">Sphingomyelin phosphodiesterase</fullName>
        <ecNumber evidence="11">3.1.4.12</ecNumber>
    </recommendedName>
</protein>
<name>B4PLW3_DROYA</name>
<feature type="region of interest" description="Disordered" evidence="14">
    <location>
        <begin position="648"/>
        <end position="677"/>
    </location>
</feature>
<dbReference type="PANTHER" id="PTHR10340">
    <property type="entry name" value="SPHINGOMYELIN PHOSPHODIESTERASE"/>
    <property type="match status" value="1"/>
</dbReference>
<feature type="binding site" evidence="12">
    <location>
        <position position="348"/>
    </location>
    <ligand>
        <name>Zn(2+)</name>
        <dbReference type="ChEBI" id="CHEBI:29105"/>
        <label>2</label>
    </ligand>
</feature>
<dbReference type="InterPro" id="IPR008139">
    <property type="entry name" value="SaposinB_dom"/>
</dbReference>
<dbReference type="GO" id="GO:0046872">
    <property type="term" value="F:metal ion binding"/>
    <property type="evidence" value="ECO:0007669"/>
    <property type="project" value="UniProtKB-KW"/>
</dbReference>
<dbReference type="KEGG" id="dya:Dyak_GE10876"/>
<dbReference type="Gene3D" id="3.60.21.10">
    <property type="match status" value="2"/>
</dbReference>
<accession>B4PLW3</accession>
<keyword evidence="5" id="KW-0732">Signal</keyword>
<feature type="domain" description="Saposin B-type" evidence="15">
    <location>
        <begin position="105"/>
        <end position="197"/>
    </location>
</feature>
<dbReference type="SMART" id="SM00741">
    <property type="entry name" value="SapB"/>
    <property type="match status" value="1"/>
</dbReference>
<keyword evidence="9" id="KW-0325">Glycoprotein</keyword>
<dbReference type="OrthoDB" id="282973at2759"/>
<dbReference type="InterPro" id="IPR029052">
    <property type="entry name" value="Metallo-depent_PP-like"/>
</dbReference>
<keyword evidence="4 12" id="KW-0479">Metal-binding</keyword>
<dbReference type="Pfam" id="PF00149">
    <property type="entry name" value="Metallophos"/>
    <property type="match status" value="1"/>
</dbReference>
<comment type="function">
    <text evidence="11">Converts sphingomyelin to ceramide.</text>
</comment>
<evidence type="ECO:0000256" key="1">
    <source>
        <dbReference type="ARBA" id="ARBA00004613"/>
    </source>
</evidence>
<comment type="cofactor">
    <cofactor evidence="12">
        <name>Zn(2+)</name>
        <dbReference type="ChEBI" id="CHEBI:29105"/>
    </cofactor>
    <text evidence="12">Binds 2 Zn(2+) ions per subunit.</text>
</comment>
<evidence type="ECO:0000256" key="6">
    <source>
        <dbReference type="ARBA" id="ARBA00022801"/>
    </source>
</evidence>
<evidence type="ECO:0000256" key="13">
    <source>
        <dbReference type="PIRSR" id="PIRSR000948-2"/>
    </source>
</evidence>
<feature type="binding site" evidence="12">
    <location>
        <position position="308"/>
    </location>
    <ligand>
        <name>Zn(2+)</name>
        <dbReference type="ChEBI" id="CHEBI:29105"/>
        <label>1</label>
    </ligand>
</feature>
<feature type="binding site" evidence="12">
    <location>
        <position position="489"/>
    </location>
    <ligand>
        <name>Zn(2+)</name>
        <dbReference type="ChEBI" id="CHEBI:29105"/>
        <label>2</label>
    </ligand>
</feature>
<feature type="disulfide bond" evidence="13">
    <location>
        <begin position="257"/>
        <end position="280"/>
    </location>
</feature>
<feature type="disulfide bond" evidence="13">
    <location>
        <begin position="613"/>
        <end position="617"/>
    </location>
</feature>
<evidence type="ECO:0000256" key="9">
    <source>
        <dbReference type="ARBA" id="ARBA00023180"/>
    </source>
</evidence>
<sequence length="701" mass="78606">MLQLLIQLRTMKAIGILLAIALATGFLVVSAVNLPGVPVDFDLDDHILSAIADDISERLAKEYIAYLKTGVETPEFLKLTNQLAKSHSQKDIFTRNMPDLEARDSFFVCVACRSVMRVLIRTIREEEGELHGEDSSVLMKDFAMDVCRRLNLQTEEVCEGLIDSNLPTVEYIMRNSESDSQSFCSLFMEFSFCNTGSNQDYNWTLPVDNTKETLTASKSDTATFSDSDIRICQFSDIHHDPYYTPGSLATCDEPMCCQRNKETAEGTEGAAGYWGDYRDCDLPWHAFESALDNAVANSKCDFVYQTGDIVDHMVWATSVEKNTMVLTKVSERLNAAFGDVPVYPCIGNHEPHPLNLFSPEGVPDEISTKWLYEHLYNDWSKWLPAETKETILKGGYYTVVPRKGFRIIALNSNDCYTDNFWLYHSGTDKIPQLQWFHDTLLEAEKNGEYVHVLTHIPSGDGTCWSVWAREFNRCITRFSSTISGIFTGHSHKDELFVYYSEDEGHATAVAWNGGAVTTYSNKNPNYREYAVNSETYTVTNHWTWIYNLTAANLKPDEQPEWFLEYEFIKEFTDDMSPAGIDKLLDEFAENPALMRKYWRFRVTSADPQVNGGCDRTCLAGSLCRAAVTINSQRGRCEELREKLFAALDNEESTSSGGGEATTPSPSTPGDNDDDNGGGASALGLLSISSLLAIVLSIRLAL</sequence>
<dbReference type="EMBL" id="CM000160">
    <property type="protein sequence ID" value="EDW99100.2"/>
    <property type="molecule type" value="Genomic_DNA"/>
</dbReference>
<reference evidence="16 17" key="1">
    <citation type="journal article" date="2007" name="Nature">
        <title>Evolution of genes and genomes on the Drosophila phylogeny.</title>
        <authorList>
            <consortium name="Drosophila 12 Genomes Consortium"/>
            <person name="Clark A.G."/>
            <person name="Eisen M.B."/>
            <person name="Smith D.R."/>
            <person name="Bergman C.M."/>
            <person name="Oliver B."/>
            <person name="Markow T.A."/>
            <person name="Kaufman T.C."/>
            <person name="Kellis M."/>
            <person name="Gelbart W."/>
            <person name="Iyer V.N."/>
            <person name="Pollard D.A."/>
            <person name="Sackton T.B."/>
            <person name="Larracuente A.M."/>
            <person name="Singh N.D."/>
            <person name="Abad J.P."/>
            <person name="Abt D.N."/>
            <person name="Adryan B."/>
            <person name="Aguade M."/>
            <person name="Akashi H."/>
            <person name="Anderson W.W."/>
            <person name="Aquadro C.F."/>
            <person name="Ardell D.H."/>
            <person name="Arguello R."/>
            <person name="Artieri C.G."/>
            <person name="Barbash D.A."/>
            <person name="Barker D."/>
            <person name="Barsanti P."/>
            <person name="Batterham P."/>
            <person name="Batzoglou S."/>
            <person name="Begun D."/>
            <person name="Bhutkar A."/>
            <person name="Blanco E."/>
            <person name="Bosak S.A."/>
            <person name="Bradley R.K."/>
            <person name="Brand A.D."/>
            <person name="Brent M.R."/>
            <person name="Brooks A.N."/>
            <person name="Brown R.H."/>
            <person name="Butlin R.K."/>
            <person name="Caggese C."/>
            <person name="Calvi B.R."/>
            <person name="Bernardo de Carvalho A."/>
            <person name="Caspi A."/>
            <person name="Castrezana S."/>
            <person name="Celniker S.E."/>
            <person name="Chang J.L."/>
            <person name="Chapple C."/>
            <person name="Chatterji S."/>
            <person name="Chinwalla A."/>
            <person name="Civetta A."/>
            <person name="Clifton S.W."/>
            <person name="Comeron J.M."/>
            <person name="Costello J.C."/>
            <person name="Coyne J.A."/>
            <person name="Daub J."/>
            <person name="David R.G."/>
            <person name="Delcher A.L."/>
            <person name="Delehaunty K."/>
            <person name="Do C.B."/>
            <person name="Ebling H."/>
            <person name="Edwards K."/>
            <person name="Eickbush T."/>
            <person name="Evans J.D."/>
            <person name="Filipski A."/>
            <person name="Findeiss S."/>
            <person name="Freyhult E."/>
            <person name="Fulton L."/>
            <person name="Fulton R."/>
            <person name="Garcia A.C."/>
            <person name="Gardiner A."/>
            <person name="Garfield D.A."/>
            <person name="Garvin B.E."/>
            <person name="Gibson G."/>
            <person name="Gilbert D."/>
            <person name="Gnerre S."/>
            <person name="Godfrey J."/>
            <person name="Good R."/>
            <person name="Gotea V."/>
            <person name="Gravely B."/>
            <person name="Greenberg A.J."/>
            <person name="Griffiths-Jones S."/>
            <person name="Gross S."/>
            <person name="Guigo R."/>
            <person name="Gustafson E.A."/>
            <person name="Haerty W."/>
            <person name="Hahn M.W."/>
            <person name="Halligan D.L."/>
            <person name="Halpern A.L."/>
            <person name="Halter G.M."/>
            <person name="Han M.V."/>
            <person name="Heger A."/>
            <person name="Hillier L."/>
            <person name="Hinrichs A.S."/>
            <person name="Holmes I."/>
            <person name="Hoskins R.A."/>
            <person name="Hubisz M.J."/>
            <person name="Hultmark D."/>
            <person name="Huntley M.A."/>
            <person name="Jaffe D.B."/>
            <person name="Jagadeeshan S."/>
            <person name="Jeck W.R."/>
            <person name="Johnson J."/>
            <person name="Jones C.D."/>
            <person name="Jordan W.C."/>
            <person name="Karpen G.H."/>
            <person name="Kataoka E."/>
            <person name="Keightley P.D."/>
            <person name="Kheradpour P."/>
            <person name="Kirkness E.F."/>
            <person name="Koerich L.B."/>
            <person name="Kristiansen K."/>
            <person name="Kudrna D."/>
            <person name="Kulathinal R.J."/>
            <person name="Kumar S."/>
            <person name="Kwok R."/>
            <person name="Lander E."/>
            <person name="Langley C.H."/>
            <person name="Lapoint R."/>
            <person name="Lazzaro B.P."/>
            <person name="Lee S.J."/>
            <person name="Levesque L."/>
            <person name="Li R."/>
            <person name="Lin C.F."/>
            <person name="Lin M.F."/>
            <person name="Lindblad-Toh K."/>
            <person name="Llopart A."/>
            <person name="Long M."/>
            <person name="Low L."/>
            <person name="Lozovsky E."/>
            <person name="Lu J."/>
            <person name="Luo M."/>
            <person name="Machado C.A."/>
            <person name="Makalowski W."/>
            <person name="Marzo M."/>
            <person name="Matsuda M."/>
            <person name="Matzkin L."/>
            <person name="McAllister B."/>
            <person name="McBride C.S."/>
            <person name="McKernan B."/>
            <person name="McKernan K."/>
            <person name="Mendez-Lago M."/>
            <person name="Minx P."/>
            <person name="Mollenhauer M.U."/>
            <person name="Montooth K."/>
            <person name="Mount S.M."/>
            <person name="Mu X."/>
            <person name="Myers E."/>
            <person name="Negre B."/>
            <person name="Newfeld S."/>
            <person name="Nielsen R."/>
            <person name="Noor M.A."/>
            <person name="O'Grady P."/>
            <person name="Pachter L."/>
            <person name="Papaceit M."/>
            <person name="Parisi M.J."/>
            <person name="Parisi M."/>
            <person name="Parts L."/>
            <person name="Pedersen J.S."/>
            <person name="Pesole G."/>
            <person name="Phillippy A.M."/>
            <person name="Ponting C.P."/>
            <person name="Pop M."/>
            <person name="Porcelli D."/>
            <person name="Powell J.R."/>
            <person name="Prohaska S."/>
            <person name="Pruitt K."/>
            <person name="Puig M."/>
            <person name="Quesneville H."/>
            <person name="Ram K.R."/>
            <person name="Rand D."/>
            <person name="Rasmussen M.D."/>
            <person name="Reed L.K."/>
            <person name="Reenan R."/>
            <person name="Reily A."/>
            <person name="Remington K.A."/>
            <person name="Rieger T.T."/>
            <person name="Ritchie M.G."/>
            <person name="Robin C."/>
            <person name="Rogers Y.H."/>
            <person name="Rohde C."/>
            <person name="Rozas J."/>
            <person name="Rubenfield M.J."/>
            <person name="Ruiz A."/>
            <person name="Russo S."/>
            <person name="Salzberg S.L."/>
            <person name="Sanchez-Gracia A."/>
            <person name="Saranga D.J."/>
            <person name="Sato H."/>
            <person name="Schaeffer S.W."/>
            <person name="Schatz M.C."/>
            <person name="Schlenke T."/>
            <person name="Schwartz R."/>
            <person name="Segarra C."/>
            <person name="Singh R.S."/>
            <person name="Sirot L."/>
            <person name="Sirota M."/>
            <person name="Sisneros N.B."/>
            <person name="Smith C.D."/>
            <person name="Smith T.F."/>
            <person name="Spieth J."/>
            <person name="Stage D.E."/>
            <person name="Stark A."/>
            <person name="Stephan W."/>
            <person name="Strausberg R.L."/>
            <person name="Strempel S."/>
            <person name="Sturgill D."/>
            <person name="Sutton G."/>
            <person name="Sutton G.G."/>
            <person name="Tao W."/>
            <person name="Teichmann S."/>
            <person name="Tobari Y.N."/>
            <person name="Tomimura Y."/>
            <person name="Tsolas J.M."/>
            <person name="Valente V.L."/>
            <person name="Venter E."/>
            <person name="Venter J.C."/>
            <person name="Vicario S."/>
            <person name="Vieira F.G."/>
            <person name="Vilella A.J."/>
            <person name="Villasante A."/>
            <person name="Walenz B."/>
            <person name="Wang J."/>
            <person name="Wasserman M."/>
            <person name="Watts T."/>
            <person name="Wilson D."/>
            <person name="Wilson R.K."/>
            <person name="Wing R.A."/>
            <person name="Wolfner M.F."/>
            <person name="Wong A."/>
            <person name="Wong G.K."/>
            <person name="Wu C.I."/>
            <person name="Wu G."/>
            <person name="Yamamoto D."/>
            <person name="Yang H.P."/>
            <person name="Yang S.P."/>
            <person name="Yorke J.A."/>
            <person name="Yoshida K."/>
            <person name="Zdobnov E."/>
            <person name="Zhang P."/>
            <person name="Zhang Y."/>
            <person name="Zimin A.V."/>
            <person name="Baldwin J."/>
            <person name="Abdouelleil A."/>
            <person name="Abdulkadir J."/>
            <person name="Abebe A."/>
            <person name="Abera B."/>
            <person name="Abreu J."/>
            <person name="Acer S.C."/>
            <person name="Aftuck L."/>
            <person name="Alexander A."/>
            <person name="An P."/>
            <person name="Anderson E."/>
            <person name="Anderson S."/>
            <person name="Arachi H."/>
            <person name="Azer M."/>
            <person name="Bachantsang P."/>
            <person name="Barry A."/>
            <person name="Bayul T."/>
            <person name="Berlin A."/>
            <person name="Bessette D."/>
            <person name="Bloom T."/>
            <person name="Blye J."/>
            <person name="Boguslavskiy L."/>
            <person name="Bonnet C."/>
            <person name="Boukhgalter B."/>
            <person name="Bourzgui I."/>
            <person name="Brown A."/>
            <person name="Cahill P."/>
            <person name="Channer S."/>
            <person name="Cheshatsang Y."/>
            <person name="Chuda L."/>
            <person name="Citroen M."/>
            <person name="Collymore A."/>
            <person name="Cooke P."/>
            <person name="Costello M."/>
            <person name="D'Aco K."/>
            <person name="Daza R."/>
            <person name="De Haan G."/>
            <person name="DeGray S."/>
            <person name="DeMaso C."/>
            <person name="Dhargay N."/>
            <person name="Dooley K."/>
            <person name="Dooley E."/>
            <person name="Doricent M."/>
            <person name="Dorje P."/>
            <person name="Dorjee K."/>
            <person name="Dupes A."/>
            <person name="Elong R."/>
            <person name="Falk J."/>
            <person name="Farina A."/>
            <person name="Faro S."/>
            <person name="Ferguson D."/>
            <person name="Fisher S."/>
            <person name="Foley C.D."/>
            <person name="Franke A."/>
            <person name="Friedrich D."/>
            <person name="Gadbois L."/>
            <person name="Gearin G."/>
            <person name="Gearin C.R."/>
            <person name="Giannoukos G."/>
            <person name="Goode T."/>
            <person name="Graham J."/>
            <person name="Grandbois E."/>
            <person name="Grewal S."/>
            <person name="Gyaltsen K."/>
            <person name="Hafez N."/>
            <person name="Hagos B."/>
            <person name="Hall J."/>
            <person name="Henson C."/>
            <person name="Hollinger A."/>
            <person name="Honan T."/>
            <person name="Huard M.D."/>
            <person name="Hughes L."/>
            <person name="Hurhula B."/>
            <person name="Husby M.E."/>
            <person name="Kamat A."/>
            <person name="Kanga B."/>
            <person name="Kashin S."/>
            <person name="Khazanovich D."/>
            <person name="Kisner P."/>
            <person name="Lance K."/>
            <person name="Lara M."/>
            <person name="Lee W."/>
            <person name="Lennon N."/>
            <person name="Letendre F."/>
            <person name="LeVine R."/>
            <person name="Lipovsky A."/>
            <person name="Liu X."/>
            <person name="Liu J."/>
            <person name="Liu S."/>
            <person name="Lokyitsang T."/>
            <person name="Lokyitsang Y."/>
            <person name="Lubonja R."/>
            <person name="Lui A."/>
            <person name="MacDonald P."/>
            <person name="Magnisalis V."/>
            <person name="Maru K."/>
            <person name="Matthews C."/>
            <person name="McCusker W."/>
            <person name="McDonough S."/>
            <person name="Mehta T."/>
            <person name="Meldrim J."/>
            <person name="Meneus L."/>
            <person name="Mihai O."/>
            <person name="Mihalev A."/>
            <person name="Mihova T."/>
            <person name="Mittelman R."/>
            <person name="Mlenga V."/>
            <person name="Montmayeur A."/>
            <person name="Mulrain L."/>
            <person name="Navidi A."/>
            <person name="Naylor J."/>
            <person name="Negash T."/>
            <person name="Nguyen T."/>
            <person name="Nguyen N."/>
            <person name="Nicol R."/>
            <person name="Norbu C."/>
            <person name="Norbu N."/>
            <person name="Novod N."/>
            <person name="O'Neill B."/>
            <person name="Osman S."/>
            <person name="Markiewicz E."/>
            <person name="Oyono O.L."/>
            <person name="Patti C."/>
            <person name="Phunkhang P."/>
            <person name="Pierre F."/>
            <person name="Priest M."/>
            <person name="Raghuraman S."/>
            <person name="Rege F."/>
            <person name="Reyes R."/>
            <person name="Rise C."/>
            <person name="Rogov P."/>
            <person name="Ross K."/>
            <person name="Ryan E."/>
            <person name="Settipalli S."/>
            <person name="Shea T."/>
            <person name="Sherpa N."/>
            <person name="Shi L."/>
            <person name="Shih D."/>
            <person name="Sparrow T."/>
            <person name="Spaulding J."/>
            <person name="Stalker J."/>
            <person name="Stange-Thomann N."/>
            <person name="Stavropoulos S."/>
            <person name="Stone C."/>
            <person name="Strader C."/>
            <person name="Tesfaye S."/>
            <person name="Thomson T."/>
            <person name="Thoulutsang Y."/>
            <person name="Thoulutsang D."/>
            <person name="Topham K."/>
            <person name="Topping I."/>
            <person name="Tsamla T."/>
            <person name="Vassiliev H."/>
            <person name="Vo A."/>
            <person name="Wangchuk T."/>
            <person name="Wangdi T."/>
            <person name="Weiand M."/>
            <person name="Wilkinson J."/>
            <person name="Wilson A."/>
            <person name="Yadav S."/>
            <person name="Young G."/>
            <person name="Yu Q."/>
            <person name="Zembek L."/>
            <person name="Zhong D."/>
            <person name="Zimmer A."/>
            <person name="Zwirko Z."/>
            <person name="Jaffe D.B."/>
            <person name="Alvarez P."/>
            <person name="Brockman W."/>
            <person name="Butler J."/>
            <person name="Chin C."/>
            <person name="Gnerre S."/>
            <person name="Grabherr M."/>
            <person name="Kleber M."/>
            <person name="Mauceli E."/>
            <person name="MacCallum I."/>
        </authorList>
    </citation>
    <scope>NUCLEOTIDE SEQUENCE [LARGE SCALE GENOMIC DNA]</scope>
    <source>
        <strain evidence="17">Tai18E2 / Tucson 14021-0261.01</strain>
    </source>
</reference>
<evidence type="ECO:0000256" key="3">
    <source>
        <dbReference type="ARBA" id="ARBA00022525"/>
    </source>
</evidence>
<evidence type="ECO:0000256" key="12">
    <source>
        <dbReference type="PIRSR" id="PIRSR000948-1"/>
    </source>
</evidence>
<dbReference type="PROSITE" id="PS50015">
    <property type="entry name" value="SAP_B"/>
    <property type="match status" value="1"/>
</dbReference>
<feature type="disulfide bond" evidence="13">
    <location>
        <begin position="112"/>
        <end position="184"/>
    </location>
</feature>
<dbReference type="GO" id="GO:0046513">
    <property type="term" value="P:ceramide biosynthetic process"/>
    <property type="evidence" value="ECO:0007669"/>
    <property type="project" value="UniProtKB-ARBA"/>
</dbReference>
<evidence type="ECO:0000256" key="4">
    <source>
        <dbReference type="ARBA" id="ARBA00022723"/>
    </source>
</evidence>
<dbReference type="GO" id="GO:0006685">
    <property type="term" value="P:sphingomyelin catabolic process"/>
    <property type="evidence" value="ECO:0007669"/>
    <property type="project" value="UniProtKB-UniRule"/>
</dbReference>
<dbReference type="CDD" id="cd00842">
    <property type="entry name" value="MPP_ASMase"/>
    <property type="match status" value="1"/>
</dbReference>
<keyword evidence="11" id="KW-0326">Glycosidase</keyword>
<evidence type="ECO:0000256" key="10">
    <source>
        <dbReference type="ARBA" id="ARBA00047268"/>
    </source>
</evidence>
<reference evidence="16 17" key="2">
    <citation type="journal article" date="2007" name="PLoS Biol.">
        <title>Principles of genome evolution in the Drosophila melanogaster species group.</title>
        <authorList>
            <person name="Ranz J.M."/>
            <person name="Maurin D."/>
            <person name="Chan Y.S."/>
            <person name="von Grotthuss M."/>
            <person name="Hillier L.W."/>
            <person name="Roote J."/>
            <person name="Ashburner M."/>
            <person name="Bergman C.M."/>
        </authorList>
    </citation>
    <scope>NUCLEOTIDE SEQUENCE [LARGE SCALE GENOMIC DNA]</scope>
    <source>
        <strain evidence="17">Tai18E2 / Tucson 14021-0261.01</strain>
    </source>
</reference>
<keyword evidence="6 11" id="KW-0378">Hydrolase</keyword>
<feature type="disulfide bond" evidence="13">
    <location>
        <begin position="147"/>
        <end position="158"/>
    </location>
</feature>
<evidence type="ECO:0000313" key="17">
    <source>
        <dbReference type="Proteomes" id="UP000002282"/>
    </source>
</evidence>
<dbReference type="InterPro" id="IPR045473">
    <property type="entry name" value="ASM_C"/>
</dbReference>
<dbReference type="AlphaFoldDB" id="B4PLW3"/>
<dbReference type="GO" id="GO:0016798">
    <property type="term" value="F:hydrolase activity, acting on glycosyl bonds"/>
    <property type="evidence" value="ECO:0007669"/>
    <property type="project" value="UniProtKB-KW"/>
</dbReference>
<evidence type="ECO:0000256" key="11">
    <source>
        <dbReference type="PIRNR" id="PIRNR000948"/>
    </source>
</evidence>
<evidence type="ECO:0000256" key="14">
    <source>
        <dbReference type="SAM" id="MobiDB-lite"/>
    </source>
</evidence>
<evidence type="ECO:0000256" key="5">
    <source>
        <dbReference type="ARBA" id="ARBA00022729"/>
    </source>
</evidence>
<dbReference type="eggNOG" id="KOG3770">
    <property type="taxonomic scope" value="Eukaryota"/>
</dbReference>
<feature type="binding site" evidence="12">
    <location>
        <position position="236"/>
    </location>
    <ligand>
        <name>Zn(2+)</name>
        <dbReference type="ChEBI" id="CHEBI:29105"/>
        <label>1</label>
    </ligand>
</feature>
<keyword evidence="17" id="KW-1185">Reference proteome</keyword>
<dbReference type="HOGENOM" id="CLU_014743_3_0_1"/>
<gene>
    <name evidence="16" type="primary">Dyak\GE10876</name>
    <name evidence="16" type="synonym">dyak_GLEANR_10763</name>
    <name evidence="16" type="synonym">GE10876</name>
    <name evidence="16" type="ORF">Dyak_GE10876</name>
</gene>
<dbReference type="InterPro" id="IPR004843">
    <property type="entry name" value="Calcineurin-like_PHP"/>
</dbReference>
<evidence type="ECO:0000256" key="2">
    <source>
        <dbReference type="ARBA" id="ARBA00008234"/>
    </source>
</evidence>